<accession>A0A5C5TX02</accession>
<comment type="caution">
    <text evidence="2">The sequence shown here is derived from an EMBL/GenBank/DDBJ whole genome shotgun (WGS) entry which is preliminary data.</text>
</comment>
<proteinExistence type="predicted"/>
<feature type="signal peptide" evidence="1">
    <location>
        <begin position="1"/>
        <end position="20"/>
    </location>
</feature>
<protein>
    <submittedName>
        <fullName evidence="2">Uncharacterized protein</fullName>
    </submittedName>
</protein>
<organism evidence="2 3">
    <name type="scientific">Luteimonas wenzhouensis</name>
    <dbReference type="NCBI Taxonomy" id="2599615"/>
    <lineage>
        <taxon>Bacteria</taxon>
        <taxon>Pseudomonadati</taxon>
        <taxon>Pseudomonadota</taxon>
        <taxon>Gammaproteobacteria</taxon>
        <taxon>Lysobacterales</taxon>
        <taxon>Lysobacteraceae</taxon>
        <taxon>Luteimonas</taxon>
    </lineage>
</organism>
<dbReference type="OrthoDB" id="5973914at2"/>
<dbReference type="Proteomes" id="UP000315949">
    <property type="component" value="Unassembled WGS sequence"/>
</dbReference>
<dbReference type="EMBL" id="VOHE01000006">
    <property type="protein sequence ID" value="TWT17938.1"/>
    <property type="molecule type" value="Genomic_DNA"/>
</dbReference>
<keyword evidence="1" id="KW-0732">Signal</keyword>
<evidence type="ECO:0000313" key="2">
    <source>
        <dbReference type="EMBL" id="TWT17938.1"/>
    </source>
</evidence>
<evidence type="ECO:0000256" key="1">
    <source>
        <dbReference type="SAM" id="SignalP"/>
    </source>
</evidence>
<dbReference type="RefSeq" id="WP_146313058.1">
    <property type="nucleotide sequence ID" value="NZ_VOHE01000006.1"/>
</dbReference>
<dbReference type="AlphaFoldDB" id="A0A5C5TX02"/>
<evidence type="ECO:0000313" key="3">
    <source>
        <dbReference type="Proteomes" id="UP000315949"/>
    </source>
</evidence>
<sequence length="198" mass="20435">MKLHAALLCLALVAMPAALAQSPRTAPQGIDPLALIAGANDLVARAPDADIDRLFQAVHAASRNDAEACGLCALFEPGADRSLQGLQRAAEALGGDSRARFIEALAGVAIGGLQNPPQPYDPAEGEQALRTAAVTAAMLHEGFMPALENAGADAAARRARCTALRQLLQVLHGFEAGRRVAATRYLLGEGLARLGGDS</sequence>
<reference evidence="2 3" key="1">
    <citation type="submission" date="2019-07" db="EMBL/GenBank/DDBJ databases">
        <title>Luteimonas sp. YD-1 nov., isolated from acidic soil.</title>
        <authorList>
            <person name="Zhou J."/>
        </authorList>
    </citation>
    <scope>NUCLEOTIDE SEQUENCE [LARGE SCALE GENOMIC DNA]</scope>
    <source>
        <strain evidence="2 3">YD-1</strain>
    </source>
</reference>
<keyword evidence="3" id="KW-1185">Reference proteome</keyword>
<feature type="chain" id="PRO_5022726541" evidence="1">
    <location>
        <begin position="21"/>
        <end position="198"/>
    </location>
</feature>
<name>A0A5C5TX02_9GAMM</name>
<gene>
    <name evidence="2" type="ORF">FQY79_11515</name>
</gene>